<reference evidence="7 8" key="1">
    <citation type="submission" date="2018-11" db="EMBL/GenBank/DDBJ databases">
        <title>Genomic analyses of the natural microbiome of Caenorhabditis elegans.</title>
        <authorList>
            <person name="Samuel B."/>
        </authorList>
    </citation>
    <scope>NUCLEOTIDE SEQUENCE [LARGE SCALE GENOMIC DNA]</scope>
    <source>
        <strain evidence="7 8">BIGb0473</strain>
    </source>
</reference>
<keyword evidence="3 5" id="KW-1133">Transmembrane helix</keyword>
<evidence type="ECO:0000313" key="7">
    <source>
        <dbReference type="EMBL" id="ROQ53421.1"/>
    </source>
</evidence>
<keyword evidence="4 5" id="KW-0472">Membrane</keyword>
<dbReference type="RefSeq" id="WP_123752527.1">
    <property type="nucleotide sequence ID" value="NZ_RJUR01000011.1"/>
</dbReference>
<name>A0A9X8HLM6_PSEPU</name>
<dbReference type="AlphaFoldDB" id="A0A9X8HLM6"/>
<organism evidence="7 8">
    <name type="scientific">Pseudomonas putida</name>
    <name type="common">Arthrobacter siderocapsulatus</name>
    <dbReference type="NCBI Taxonomy" id="303"/>
    <lineage>
        <taxon>Bacteria</taxon>
        <taxon>Pseudomonadati</taxon>
        <taxon>Pseudomonadota</taxon>
        <taxon>Gammaproteobacteria</taxon>
        <taxon>Pseudomonadales</taxon>
        <taxon>Pseudomonadaceae</taxon>
        <taxon>Pseudomonas</taxon>
    </lineage>
</organism>
<comment type="caution">
    <text evidence="7">The sequence shown here is derived from an EMBL/GenBank/DDBJ whole genome shotgun (WGS) entry which is preliminary data.</text>
</comment>
<feature type="transmembrane region" description="Helical" evidence="5">
    <location>
        <begin position="5"/>
        <end position="21"/>
    </location>
</feature>
<evidence type="ECO:0000256" key="2">
    <source>
        <dbReference type="ARBA" id="ARBA00022692"/>
    </source>
</evidence>
<dbReference type="GO" id="GO:0008610">
    <property type="term" value="P:lipid biosynthetic process"/>
    <property type="evidence" value="ECO:0007669"/>
    <property type="project" value="InterPro"/>
</dbReference>
<feature type="transmembrane region" description="Helical" evidence="5">
    <location>
        <begin position="165"/>
        <end position="189"/>
    </location>
</feature>
<evidence type="ECO:0000256" key="3">
    <source>
        <dbReference type="ARBA" id="ARBA00022989"/>
    </source>
</evidence>
<dbReference type="GO" id="GO:0016020">
    <property type="term" value="C:membrane"/>
    <property type="evidence" value="ECO:0007669"/>
    <property type="project" value="UniProtKB-SubCell"/>
</dbReference>
<accession>A0A9X8HLM6</accession>
<feature type="transmembrane region" description="Helical" evidence="5">
    <location>
        <begin position="27"/>
        <end position="44"/>
    </location>
</feature>
<dbReference type="InterPro" id="IPR006694">
    <property type="entry name" value="Fatty_acid_hydroxylase"/>
</dbReference>
<evidence type="ECO:0000256" key="1">
    <source>
        <dbReference type="ARBA" id="ARBA00004370"/>
    </source>
</evidence>
<dbReference type="EMBL" id="RJUR01000011">
    <property type="protein sequence ID" value="ROQ53421.1"/>
    <property type="molecule type" value="Genomic_DNA"/>
</dbReference>
<comment type="subcellular location">
    <subcellularLocation>
        <location evidence="1">Membrane</location>
    </subcellularLocation>
</comment>
<evidence type="ECO:0000259" key="6">
    <source>
        <dbReference type="Pfam" id="PF04116"/>
    </source>
</evidence>
<dbReference type="PANTHER" id="PTHR11863">
    <property type="entry name" value="STEROL DESATURASE"/>
    <property type="match status" value="1"/>
</dbReference>
<dbReference type="Pfam" id="PF04116">
    <property type="entry name" value="FA_hydroxylase"/>
    <property type="match status" value="1"/>
</dbReference>
<protein>
    <submittedName>
        <fullName evidence="7">Sterol desaturase/sphingolipid hydroxylase (Fatty acid hydroxylase superfamily)</fullName>
    </submittedName>
</protein>
<evidence type="ECO:0000313" key="8">
    <source>
        <dbReference type="Proteomes" id="UP000269115"/>
    </source>
</evidence>
<feature type="domain" description="Fatty acid hydroxylase" evidence="6">
    <location>
        <begin position="106"/>
        <end position="239"/>
    </location>
</feature>
<feature type="transmembrane region" description="Helical" evidence="5">
    <location>
        <begin position="101"/>
        <end position="121"/>
    </location>
</feature>
<dbReference type="GO" id="GO:0005506">
    <property type="term" value="F:iron ion binding"/>
    <property type="evidence" value="ECO:0007669"/>
    <property type="project" value="InterPro"/>
</dbReference>
<evidence type="ECO:0000256" key="5">
    <source>
        <dbReference type="SAM" id="Phobius"/>
    </source>
</evidence>
<sequence>MRTLYAPVFFLGFIGSAVWLLDEGASLGWLPLLLLLAIGVSMLCERLWPYRERWNVSQGDGTRDVIHAGVNEALNAAGIAAIPLIALVLPDTGLWPSDWPLALQLLLALPVADLGITLVHYASHRLPLLWRLHAVHHSVTRMYGFNGLMKHPLHQMLEALGGTLPLLLCGLPLDVAALLAFSISIQLLLQHSNVDMRIGWLRHVFAWAPVHRLHHLKYGTTGDVNFALFFSVWDRLLGTALHLPHYHLADDDLGIGDFPDYPVGYGAQLRQPFRRDQPEHPPAVLPDALSRALVQQP</sequence>
<gene>
    <name evidence="7" type="ORF">EDF85_1179</name>
</gene>
<dbReference type="InterPro" id="IPR050307">
    <property type="entry name" value="Sterol_Desaturase_Related"/>
</dbReference>
<dbReference type="Proteomes" id="UP000269115">
    <property type="component" value="Unassembled WGS sequence"/>
</dbReference>
<proteinExistence type="predicted"/>
<keyword evidence="2 5" id="KW-0812">Transmembrane</keyword>
<evidence type="ECO:0000256" key="4">
    <source>
        <dbReference type="ARBA" id="ARBA00023136"/>
    </source>
</evidence>
<feature type="transmembrane region" description="Helical" evidence="5">
    <location>
        <begin position="65"/>
        <end position="89"/>
    </location>
</feature>
<dbReference type="GO" id="GO:0016491">
    <property type="term" value="F:oxidoreductase activity"/>
    <property type="evidence" value="ECO:0007669"/>
    <property type="project" value="InterPro"/>
</dbReference>